<reference evidence="1 2" key="1">
    <citation type="submission" date="2020-09" db="EMBL/GenBank/DDBJ databases">
        <title>De no assembly of potato wild relative species, Solanum commersonii.</title>
        <authorList>
            <person name="Cho K."/>
        </authorList>
    </citation>
    <scope>NUCLEOTIDE SEQUENCE [LARGE SCALE GENOMIC DNA]</scope>
    <source>
        <strain evidence="1">LZ3.2</strain>
        <tissue evidence="1">Leaf</tissue>
    </source>
</reference>
<dbReference type="SUPFAM" id="SSF64356">
    <property type="entry name" value="SNARE-like"/>
    <property type="match status" value="1"/>
</dbReference>
<dbReference type="PANTHER" id="PTHR47461:SF3">
    <property type="entry name" value="PHYTOLONGIN PHYL2.2"/>
    <property type="match status" value="1"/>
</dbReference>
<evidence type="ECO:0008006" key="3">
    <source>
        <dbReference type="Google" id="ProtNLM"/>
    </source>
</evidence>
<dbReference type="InterPro" id="IPR011012">
    <property type="entry name" value="Longin-like_dom_sf"/>
</dbReference>
<dbReference type="OrthoDB" id="1918034at2759"/>
<evidence type="ECO:0000313" key="2">
    <source>
        <dbReference type="Proteomes" id="UP000824120"/>
    </source>
</evidence>
<comment type="caution">
    <text evidence="1">The sequence shown here is derived from an EMBL/GenBank/DDBJ whole genome shotgun (WGS) entry which is preliminary data.</text>
</comment>
<dbReference type="AlphaFoldDB" id="A0A9J5ZZ28"/>
<accession>A0A9J5ZZ28</accession>
<dbReference type="GO" id="GO:0016020">
    <property type="term" value="C:membrane"/>
    <property type="evidence" value="ECO:0007669"/>
    <property type="project" value="InterPro"/>
</dbReference>
<dbReference type="PANTHER" id="PTHR47461">
    <property type="entry name" value="PHYTOLONGIN PHYL1.2"/>
    <property type="match status" value="1"/>
</dbReference>
<organism evidence="1 2">
    <name type="scientific">Solanum commersonii</name>
    <name type="common">Commerson's wild potato</name>
    <name type="synonym">Commerson's nightshade</name>
    <dbReference type="NCBI Taxonomy" id="4109"/>
    <lineage>
        <taxon>Eukaryota</taxon>
        <taxon>Viridiplantae</taxon>
        <taxon>Streptophyta</taxon>
        <taxon>Embryophyta</taxon>
        <taxon>Tracheophyta</taxon>
        <taxon>Spermatophyta</taxon>
        <taxon>Magnoliopsida</taxon>
        <taxon>eudicotyledons</taxon>
        <taxon>Gunneridae</taxon>
        <taxon>Pentapetalae</taxon>
        <taxon>asterids</taxon>
        <taxon>lamiids</taxon>
        <taxon>Solanales</taxon>
        <taxon>Solanaceae</taxon>
        <taxon>Solanoideae</taxon>
        <taxon>Solaneae</taxon>
        <taxon>Solanum</taxon>
    </lineage>
</organism>
<name>A0A9J5ZZ28_SOLCO</name>
<gene>
    <name evidence="1" type="ORF">H5410_017098</name>
</gene>
<evidence type="ECO:0000313" key="1">
    <source>
        <dbReference type="EMBL" id="KAG5617274.1"/>
    </source>
</evidence>
<protein>
    <recommendedName>
        <fullName evidence="3">Longin domain-containing protein</fullName>
    </recommendedName>
</protein>
<proteinExistence type="predicted"/>
<sequence>MMIPDPNLVYYSCVAKGTTILAEINSKDADLGSLALKCLEKTPPLHAFFSHTIRNRTYMFLIENPYVFFAIFDEKIDKSDGLAFLKGVEGAFRGVIERSSGKKRLDKLNSHCFQGELNPVFHQLLDSSIVDEGSNSPRSELDHGRSASLDSVKGKKIGSMPLLADAASSLKLKKKRFFGQFKKRNDEMCEKRVDVSDDGIRLSRDFSVVMQKNGLIHGEGGHQKAKKVWKKQGLQMHRCLIDIDTTYVITTINCMILADSIVAIGRDCNVMMFLKLLNTILSSFFGVLNNENQFSLDATAMLERSILKWSHTACFRVGLSSWVFTDAKVAKLVILQHDDELDLNYISVSRVILAYSRPLFLNVELLFEREICLQPV</sequence>
<dbReference type="Gene3D" id="3.30.450.50">
    <property type="entry name" value="Longin domain"/>
    <property type="match status" value="1"/>
</dbReference>
<keyword evidence="2" id="KW-1185">Reference proteome</keyword>
<dbReference type="InterPro" id="IPR044783">
    <property type="entry name" value="PHYL"/>
</dbReference>
<dbReference type="Proteomes" id="UP000824120">
    <property type="component" value="Chromosome 3"/>
</dbReference>
<dbReference type="EMBL" id="JACXVP010000003">
    <property type="protein sequence ID" value="KAG5617274.1"/>
    <property type="molecule type" value="Genomic_DNA"/>
</dbReference>